<organism evidence="3 4">
    <name type="scientific">Legionella geestiana</name>
    <dbReference type="NCBI Taxonomy" id="45065"/>
    <lineage>
        <taxon>Bacteria</taxon>
        <taxon>Pseudomonadati</taxon>
        <taxon>Pseudomonadota</taxon>
        <taxon>Gammaproteobacteria</taxon>
        <taxon>Legionellales</taxon>
        <taxon>Legionellaceae</taxon>
        <taxon>Legionella</taxon>
    </lineage>
</organism>
<dbReference type="STRING" id="45065.Lgee_1285"/>
<comment type="similarity">
    <text evidence="1">Belongs to the flagella basal body rod proteins family.</text>
</comment>
<accession>A0A0W0TUH0</accession>
<evidence type="ECO:0000313" key="3">
    <source>
        <dbReference type="EMBL" id="KTC99019.1"/>
    </source>
</evidence>
<dbReference type="EMBL" id="LNYC01000051">
    <property type="protein sequence ID" value="KTC99019.1"/>
    <property type="molecule type" value="Genomic_DNA"/>
</dbReference>
<evidence type="ECO:0000313" key="4">
    <source>
        <dbReference type="Proteomes" id="UP000054785"/>
    </source>
</evidence>
<evidence type="ECO:0000259" key="2">
    <source>
        <dbReference type="Pfam" id="PF06429"/>
    </source>
</evidence>
<protein>
    <submittedName>
        <fullName evidence="3">Flagellar basal body rod protein FlgC</fullName>
    </submittedName>
</protein>
<keyword evidence="3" id="KW-0969">Cilium</keyword>
<gene>
    <name evidence="3" type="primary">flgC_2</name>
    <name evidence="3" type="ORF">Lgee_1285</name>
</gene>
<keyword evidence="3" id="KW-0966">Cell projection</keyword>
<evidence type="ECO:0000256" key="1">
    <source>
        <dbReference type="ARBA" id="ARBA00009677"/>
    </source>
</evidence>
<feature type="domain" description="Flagellar basal-body/hook protein C-terminal" evidence="2">
    <location>
        <begin position="89"/>
        <end position="132"/>
    </location>
</feature>
<proteinExistence type="inferred from homology"/>
<dbReference type="Pfam" id="PF06429">
    <property type="entry name" value="Flg_bbr_C"/>
    <property type="match status" value="1"/>
</dbReference>
<keyword evidence="4" id="KW-1185">Reference proteome</keyword>
<comment type="caution">
    <text evidence="3">The sequence shown here is derived from an EMBL/GenBank/DDBJ whole genome shotgun (WGS) entry which is preliminary data.</text>
</comment>
<dbReference type="OrthoDB" id="9794148at2"/>
<dbReference type="AlphaFoldDB" id="A0A0W0TUH0"/>
<dbReference type="InterPro" id="IPR010930">
    <property type="entry name" value="Flg_bb/hook_C_dom"/>
</dbReference>
<name>A0A0W0TUH0_9GAMM</name>
<keyword evidence="3" id="KW-0282">Flagellum</keyword>
<dbReference type="Proteomes" id="UP000054785">
    <property type="component" value="Unassembled WGS sequence"/>
</dbReference>
<reference evidence="3 4" key="1">
    <citation type="submission" date="2015-11" db="EMBL/GenBank/DDBJ databases">
        <title>Genomic analysis of 38 Legionella species identifies large and diverse effector repertoires.</title>
        <authorList>
            <person name="Burstein D."/>
            <person name="Amaro F."/>
            <person name="Zusman T."/>
            <person name="Lifshitz Z."/>
            <person name="Cohen O."/>
            <person name="Gilbert J.A."/>
            <person name="Pupko T."/>
            <person name="Shuman H.A."/>
            <person name="Segal G."/>
        </authorList>
    </citation>
    <scope>NUCLEOTIDE SEQUENCE [LARGE SCALE GENOMIC DNA]</scope>
    <source>
        <strain evidence="3 4">ATCC 49504</strain>
    </source>
</reference>
<dbReference type="RefSeq" id="WP_028386001.1">
    <property type="nucleotide sequence ID" value="NZ_CAAAHN010000011.1"/>
</dbReference>
<dbReference type="PATRIC" id="fig|45065.4.peg.1385"/>
<sequence>MNAMALYDIATAGMGLEMLRVQVVADNLARAGTLMRAGSPPLQQVVASMPDFDAWLKHDGPSLPQIDLVAQNNVPNRVYEPSHPAADSKGFVSYPGISRVDEMTTMLRASRGYEANLRMFNIAHSLYGQTLRIGESA</sequence>